<organism evidence="3 4">
    <name type="scientific">Odynerus spinipes</name>
    <dbReference type="NCBI Taxonomy" id="1348599"/>
    <lineage>
        <taxon>Eukaryota</taxon>
        <taxon>Metazoa</taxon>
        <taxon>Ecdysozoa</taxon>
        <taxon>Arthropoda</taxon>
        <taxon>Hexapoda</taxon>
        <taxon>Insecta</taxon>
        <taxon>Pterygota</taxon>
        <taxon>Neoptera</taxon>
        <taxon>Endopterygota</taxon>
        <taxon>Hymenoptera</taxon>
        <taxon>Apocrita</taxon>
        <taxon>Aculeata</taxon>
        <taxon>Vespoidea</taxon>
        <taxon>Vespidae</taxon>
        <taxon>Eumeninae</taxon>
        <taxon>Odynerus</taxon>
    </lineage>
</organism>
<protein>
    <recommendedName>
        <fullName evidence="2">EFHB C-terminal EF-hand domain-containing protein</fullName>
    </recommendedName>
</protein>
<reference evidence="3" key="1">
    <citation type="submission" date="2021-08" db="EMBL/GenBank/DDBJ databases">
        <authorList>
            <person name="Misof B."/>
            <person name="Oliver O."/>
            <person name="Podsiadlowski L."/>
            <person name="Donath A."/>
            <person name="Peters R."/>
            <person name="Mayer C."/>
            <person name="Rust J."/>
            <person name="Gunkel S."/>
            <person name="Lesny P."/>
            <person name="Martin S."/>
            <person name="Oeyen J.P."/>
            <person name="Petersen M."/>
            <person name="Panagiotis P."/>
            <person name="Wilbrandt J."/>
            <person name="Tanja T."/>
        </authorList>
    </citation>
    <scope>NUCLEOTIDE SEQUENCE</scope>
    <source>
        <strain evidence="3">GBR_01_08_01A</strain>
        <tissue evidence="3">Thorax + abdomen</tissue>
    </source>
</reference>
<feature type="domain" description="EFHB C-terminal EF-hand" evidence="2">
    <location>
        <begin position="367"/>
        <end position="438"/>
    </location>
</feature>
<gene>
    <name evidence="3" type="ORF">KPH14_002143</name>
</gene>
<dbReference type="AlphaFoldDB" id="A0AAD9VNY2"/>
<reference evidence="3" key="2">
    <citation type="journal article" date="2023" name="Commun. Biol.">
        <title>Intrasexual cuticular hydrocarbon dimorphism in a wasp sheds light on hydrocarbon biosynthesis genes in Hymenoptera.</title>
        <authorList>
            <person name="Moris V.C."/>
            <person name="Podsiadlowski L."/>
            <person name="Martin S."/>
            <person name="Oeyen J.P."/>
            <person name="Donath A."/>
            <person name="Petersen M."/>
            <person name="Wilbrandt J."/>
            <person name="Misof B."/>
            <person name="Liedtke D."/>
            <person name="Thamm M."/>
            <person name="Scheiner R."/>
            <person name="Schmitt T."/>
            <person name="Niehuis O."/>
        </authorList>
    </citation>
    <scope>NUCLEOTIDE SEQUENCE</scope>
    <source>
        <strain evidence="3">GBR_01_08_01A</strain>
    </source>
</reference>
<dbReference type="EMBL" id="JAIFRP010000038">
    <property type="protein sequence ID" value="KAK2581643.1"/>
    <property type="molecule type" value="Genomic_DNA"/>
</dbReference>
<accession>A0AAD9VNY2</accession>
<dbReference type="SUPFAM" id="SSF47473">
    <property type="entry name" value="EF-hand"/>
    <property type="match status" value="1"/>
</dbReference>
<proteinExistence type="predicted"/>
<dbReference type="InterPro" id="IPR011992">
    <property type="entry name" value="EF-hand-dom_pair"/>
</dbReference>
<sequence>MANSGKKPDNQSGNARSKHKNDPDSNSTVKECLQYQHLTPFQTLVWELQNTVMKSYWNKEVGKTHYLVPYLPMGMDPLQTTFGKKFKSDATVAELINPPEIEKKSVTRGDVSLCRFRETSEDEGAQINRNYNCHFNERACFGKKTNSDIKGLRVKRIIKGGNCDTTTLVNHVQADFLKRTQLTLGQVKNSNAVCLPPSTVFGKPSEKETFSVADALKGSSVDDEPILKWKYLRYLHSLRDNLKKHVPSTHFLDIYEDLVSIDEEFTGTLSKEDVFAVLGKYNIHPIRELFDALLDILGLWQNGKLYYKNVVDILNWKCPFPTLPITKNKNNANITTTPVEDENKAYMIAPKQCAHDDKEYSRIDSAYALIFPSIFTKYNLNHTDFFKIRSKEEIRNIFENIGVTFPDNSFDTIWEKGIELDGTDGVCVDTFNALLDSFTNDSYKST</sequence>
<feature type="region of interest" description="Disordered" evidence="1">
    <location>
        <begin position="1"/>
        <end position="28"/>
    </location>
</feature>
<dbReference type="Proteomes" id="UP001258017">
    <property type="component" value="Unassembled WGS sequence"/>
</dbReference>
<name>A0AAD9VNY2_9HYME</name>
<evidence type="ECO:0000313" key="4">
    <source>
        <dbReference type="Proteomes" id="UP001258017"/>
    </source>
</evidence>
<evidence type="ECO:0000259" key="2">
    <source>
        <dbReference type="Pfam" id="PF25325"/>
    </source>
</evidence>
<dbReference type="Pfam" id="PF25325">
    <property type="entry name" value="EF-hand_EFHB_C"/>
    <property type="match status" value="1"/>
</dbReference>
<comment type="caution">
    <text evidence="3">The sequence shown here is derived from an EMBL/GenBank/DDBJ whole genome shotgun (WGS) entry which is preliminary data.</text>
</comment>
<evidence type="ECO:0000256" key="1">
    <source>
        <dbReference type="SAM" id="MobiDB-lite"/>
    </source>
</evidence>
<evidence type="ECO:0000313" key="3">
    <source>
        <dbReference type="EMBL" id="KAK2581643.1"/>
    </source>
</evidence>
<keyword evidence="4" id="KW-1185">Reference proteome</keyword>
<dbReference type="InterPro" id="IPR057428">
    <property type="entry name" value="EFHB_EF-hand_C"/>
</dbReference>